<keyword evidence="2" id="KW-1185">Reference proteome</keyword>
<dbReference type="Proteomes" id="UP000516437">
    <property type="component" value="Chromosome 7"/>
</dbReference>
<evidence type="ECO:0000313" key="2">
    <source>
        <dbReference type="Proteomes" id="UP000516437"/>
    </source>
</evidence>
<sequence>MEYLRGRPVAKERPVTLSNFDDLLYEEHTFYPLFEYQRFLHQLSWTEGFWVDTIVHDFFCELVSADRAPEEQMEVRGVHFIFSADVIADFLYCPRPETPYLSGGTLNG</sequence>
<gene>
    <name evidence="1" type="ORF">CJ030_MR7G018878</name>
</gene>
<organism evidence="1 2">
    <name type="scientific">Morella rubra</name>
    <name type="common">Chinese bayberry</name>
    <dbReference type="NCBI Taxonomy" id="262757"/>
    <lineage>
        <taxon>Eukaryota</taxon>
        <taxon>Viridiplantae</taxon>
        <taxon>Streptophyta</taxon>
        <taxon>Embryophyta</taxon>
        <taxon>Tracheophyta</taxon>
        <taxon>Spermatophyta</taxon>
        <taxon>Magnoliopsida</taxon>
        <taxon>eudicotyledons</taxon>
        <taxon>Gunneridae</taxon>
        <taxon>Pentapetalae</taxon>
        <taxon>rosids</taxon>
        <taxon>fabids</taxon>
        <taxon>Fagales</taxon>
        <taxon>Myricaceae</taxon>
        <taxon>Morella</taxon>
    </lineage>
</organism>
<accession>A0A6A1V2W2</accession>
<comment type="caution">
    <text evidence="1">The sequence shown here is derived from an EMBL/GenBank/DDBJ whole genome shotgun (WGS) entry which is preliminary data.</text>
</comment>
<dbReference type="OrthoDB" id="1102012at2759"/>
<protein>
    <submittedName>
        <fullName evidence="1">Uncharacterized protein</fullName>
    </submittedName>
</protein>
<dbReference type="EMBL" id="RXIC02000025">
    <property type="protein sequence ID" value="KAB1206348.1"/>
    <property type="molecule type" value="Genomic_DNA"/>
</dbReference>
<name>A0A6A1V2W2_9ROSI</name>
<evidence type="ECO:0000313" key="1">
    <source>
        <dbReference type="EMBL" id="KAB1206348.1"/>
    </source>
</evidence>
<dbReference type="AlphaFoldDB" id="A0A6A1V2W2"/>
<proteinExistence type="predicted"/>
<reference evidence="1 2" key="1">
    <citation type="journal article" date="2019" name="Plant Biotechnol. J.">
        <title>The red bayberry genome and genetic basis of sex determination.</title>
        <authorList>
            <person name="Jia H.M."/>
            <person name="Jia H.J."/>
            <person name="Cai Q.L."/>
            <person name="Wang Y."/>
            <person name="Zhao H.B."/>
            <person name="Yang W.F."/>
            <person name="Wang G.Y."/>
            <person name="Li Y.H."/>
            <person name="Zhan D.L."/>
            <person name="Shen Y.T."/>
            <person name="Niu Q.F."/>
            <person name="Chang L."/>
            <person name="Qiu J."/>
            <person name="Zhao L."/>
            <person name="Xie H.B."/>
            <person name="Fu W.Y."/>
            <person name="Jin J."/>
            <person name="Li X.W."/>
            <person name="Jiao Y."/>
            <person name="Zhou C.C."/>
            <person name="Tu T."/>
            <person name="Chai C.Y."/>
            <person name="Gao J.L."/>
            <person name="Fan L.J."/>
            <person name="van de Weg E."/>
            <person name="Wang J.Y."/>
            <person name="Gao Z.S."/>
        </authorList>
    </citation>
    <scope>NUCLEOTIDE SEQUENCE [LARGE SCALE GENOMIC DNA]</scope>
    <source>
        <tissue evidence="1">Leaves</tissue>
    </source>
</reference>